<feature type="compositionally biased region" description="Basic and acidic residues" evidence="3">
    <location>
        <begin position="30"/>
        <end position="48"/>
    </location>
</feature>
<feature type="domain" description="RRM" evidence="4">
    <location>
        <begin position="104"/>
        <end position="182"/>
    </location>
</feature>
<dbReference type="Gene3D" id="3.30.70.330">
    <property type="match status" value="2"/>
</dbReference>
<gene>
    <name evidence="5" type="ORF">FN846DRAFT_924603</name>
</gene>
<reference evidence="5 6" key="1">
    <citation type="submission" date="2019-09" db="EMBL/GenBank/DDBJ databases">
        <title>Draft genome of the ectomycorrhizal ascomycete Sphaerosporella brunnea.</title>
        <authorList>
            <consortium name="DOE Joint Genome Institute"/>
            <person name="Benucci G.M."/>
            <person name="Marozzi G."/>
            <person name="Antonielli L."/>
            <person name="Sanchez S."/>
            <person name="Marco P."/>
            <person name="Wang X."/>
            <person name="Falini L.B."/>
            <person name="Barry K."/>
            <person name="Haridas S."/>
            <person name="Lipzen A."/>
            <person name="Labutti K."/>
            <person name="Grigoriev I.V."/>
            <person name="Murat C."/>
            <person name="Martin F."/>
            <person name="Albertini E."/>
            <person name="Donnini D."/>
            <person name="Bonito G."/>
        </authorList>
    </citation>
    <scope>NUCLEOTIDE SEQUENCE [LARGE SCALE GENOMIC DNA]</scope>
    <source>
        <strain evidence="5 6">Sb_GMNB300</strain>
    </source>
</reference>
<evidence type="ECO:0000256" key="1">
    <source>
        <dbReference type="ARBA" id="ARBA00022884"/>
    </source>
</evidence>
<keyword evidence="1 2" id="KW-0694">RNA-binding</keyword>
<feature type="region of interest" description="Disordered" evidence="3">
    <location>
        <begin position="277"/>
        <end position="357"/>
    </location>
</feature>
<evidence type="ECO:0000256" key="2">
    <source>
        <dbReference type="PROSITE-ProRule" id="PRU00176"/>
    </source>
</evidence>
<organism evidence="5 6">
    <name type="scientific">Sphaerosporella brunnea</name>
    <dbReference type="NCBI Taxonomy" id="1250544"/>
    <lineage>
        <taxon>Eukaryota</taxon>
        <taxon>Fungi</taxon>
        <taxon>Dikarya</taxon>
        <taxon>Ascomycota</taxon>
        <taxon>Pezizomycotina</taxon>
        <taxon>Pezizomycetes</taxon>
        <taxon>Pezizales</taxon>
        <taxon>Pyronemataceae</taxon>
        <taxon>Sphaerosporella</taxon>
    </lineage>
</organism>
<dbReference type="SUPFAM" id="SSF54928">
    <property type="entry name" value="RNA-binding domain, RBD"/>
    <property type="match status" value="2"/>
</dbReference>
<feature type="compositionally biased region" description="Acidic residues" evidence="3">
    <location>
        <begin position="18"/>
        <end position="29"/>
    </location>
</feature>
<dbReference type="OrthoDB" id="439808at2759"/>
<dbReference type="InterPro" id="IPR000504">
    <property type="entry name" value="RRM_dom"/>
</dbReference>
<dbReference type="InterPro" id="IPR050502">
    <property type="entry name" value="Euk_RNA-bind_prot"/>
</dbReference>
<feature type="region of interest" description="Disordered" evidence="3">
    <location>
        <begin position="169"/>
        <end position="201"/>
    </location>
</feature>
<dbReference type="Pfam" id="PF00076">
    <property type="entry name" value="RRM_1"/>
    <property type="match status" value="2"/>
</dbReference>
<accession>A0A5J5FCF2</accession>
<comment type="caution">
    <text evidence="5">The sequence shown here is derived from an EMBL/GenBank/DDBJ whole genome shotgun (WGS) entry which is preliminary data.</text>
</comment>
<protein>
    <recommendedName>
        <fullName evidence="4">RRM domain-containing protein</fullName>
    </recommendedName>
</protein>
<evidence type="ECO:0000256" key="3">
    <source>
        <dbReference type="SAM" id="MobiDB-lite"/>
    </source>
</evidence>
<evidence type="ECO:0000313" key="6">
    <source>
        <dbReference type="Proteomes" id="UP000326924"/>
    </source>
</evidence>
<dbReference type="EMBL" id="VXIS01000001">
    <property type="protein sequence ID" value="KAA8915038.1"/>
    <property type="molecule type" value="Genomic_DNA"/>
</dbReference>
<feature type="compositionally biased region" description="Gly residues" evidence="3">
    <location>
        <begin position="288"/>
        <end position="348"/>
    </location>
</feature>
<feature type="compositionally biased region" description="Low complexity" evidence="3">
    <location>
        <begin position="1"/>
        <end position="11"/>
    </location>
</feature>
<dbReference type="GO" id="GO:0003723">
    <property type="term" value="F:RNA binding"/>
    <property type="evidence" value="ECO:0007669"/>
    <property type="project" value="UniProtKB-UniRule"/>
</dbReference>
<dbReference type="PANTHER" id="PTHR48025">
    <property type="entry name" value="OS02G0815200 PROTEIN"/>
    <property type="match status" value="1"/>
</dbReference>
<dbReference type="SMART" id="SM00360">
    <property type="entry name" value="RRM"/>
    <property type="match status" value="2"/>
</dbReference>
<dbReference type="PANTHER" id="PTHR48025:SF1">
    <property type="entry name" value="RRM DOMAIN-CONTAINING PROTEIN"/>
    <property type="match status" value="1"/>
</dbReference>
<name>A0A5J5FCF2_9PEZI</name>
<dbReference type="AlphaFoldDB" id="A0A5J5FCF2"/>
<dbReference type="PROSITE" id="PS50102">
    <property type="entry name" value="RRM"/>
    <property type="match status" value="2"/>
</dbReference>
<feature type="region of interest" description="Disordered" evidence="3">
    <location>
        <begin position="1"/>
        <end position="106"/>
    </location>
</feature>
<keyword evidence="6" id="KW-1185">Reference proteome</keyword>
<evidence type="ECO:0000313" key="5">
    <source>
        <dbReference type="EMBL" id="KAA8915038.1"/>
    </source>
</evidence>
<proteinExistence type="predicted"/>
<dbReference type="Proteomes" id="UP000326924">
    <property type="component" value="Unassembled WGS sequence"/>
</dbReference>
<feature type="compositionally biased region" description="Basic and acidic residues" evidence="3">
    <location>
        <begin position="183"/>
        <end position="201"/>
    </location>
</feature>
<dbReference type="InParanoid" id="A0A5J5FCF2"/>
<evidence type="ECO:0000259" key="4">
    <source>
        <dbReference type="PROSITE" id="PS50102"/>
    </source>
</evidence>
<feature type="domain" description="RRM" evidence="4">
    <location>
        <begin position="205"/>
        <end position="283"/>
    </location>
</feature>
<dbReference type="InterPro" id="IPR035979">
    <property type="entry name" value="RBD_domain_sf"/>
</dbReference>
<feature type="compositionally biased region" description="Acidic residues" evidence="3">
    <location>
        <begin position="49"/>
        <end position="72"/>
    </location>
</feature>
<dbReference type="InterPro" id="IPR012677">
    <property type="entry name" value="Nucleotide-bd_a/b_plait_sf"/>
</dbReference>
<sequence length="357" mass="37832">MTEAPKAAPKVAAKESESSDSDSDSSDEEEQKKEEKPKAAAQKAKAESDSSDSSDSDSDSDSADSESEEETPKEENKKRKADAVAPPVQKKVKKEESGEGENSKNLFVGSLSWNIDDDWLRSEFEKFGELSRCTVLTDRATGRSKGFGYVEFTTAEAAKAALEAMQGKELDGRPLNVDYSSPRPERAPNNDRAAKFGDQRSSESDTVFVANLSFEVDEDTVRNEFESFGEIIGLRLPTDPDSGQRKGFGYIQFASVDQAKAAVEAMSGAYVNGRAIRTDFSTPRDQSNGGGRGGRGGARGGARGGRGGFNDRGGRGGGRGGRGGPRGGRGGGARGGRGGSTNRGGFGDFQGKKVSFD</sequence>